<evidence type="ECO:0000313" key="2">
    <source>
        <dbReference type="Proteomes" id="UP000827976"/>
    </source>
</evidence>
<name>A0ACB7VQV9_DIOAL</name>
<keyword evidence="2" id="KW-1185">Reference proteome</keyword>
<protein>
    <submittedName>
        <fullName evidence="1">CAP Gly-rich domain-containing protein</fullName>
    </submittedName>
</protein>
<accession>A0ACB7VQV9</accession>
<evidence type="ECO:0000313" key="1">
    <source>
        <dbReference type="EMBL" id="KAH7676824.1"/>
    </source>
</evidence>
<dbReference type="Proteomes" id="UP000827976">
    <property type="component" value="Chromosome 7"/>
</dbReference>
<sequence>METNKALKASPPPPPSSPPPSPPPPCPCHQKESVFMEVMGDSEMDSLPQTCQYCMQRMMGVEVEEDAESCCGKFEGERVFDCEDFDDVVVVVDDDDDGFRQFWRSWRQDGVVLNTAEEDRLFWLSCLADHGFP</sequence>
<gene>
    <name evidence="1" type="ORF">IHE45_07G042700</name>
</gene>
<reference evidence="2" key="1">
    <citation type="journal article" date="2022" name="Nat. Commun.">
        <title>Chromosome evolution and the genetic basis of agronomically important traits in greater yam.</title>
        <authorList>
            <person name="Bredeson J.V."/>
            <person name="Lyons J.B."/>
            <person name="Oniyinde I.O."/>
            <person name="Okereke N.R."/>
            <person name="Kolade O."/>
            <person name="Nnabue I."/>
            <person name="Nwadili C.O."/>
            <person name="Hribova E."/>
            <person name="Parker M."/>
            <person name="Nwogha J."/>
            <person name="Shu S."/>
            <person name="Carlson J."/>
            <person name="Kariba R."/>
            <person name="Muthemba S."/>
            <person name="Knop K."/>
            <person name="Barton G.J."/>
            <person name="Sherwood A.V."/>
            <person name="Lopez-Montes A."/>
            <person name="Asiedu R."/>
            <person name="Jamnadass R."/>
            <person name="Muchugi A."/>
            <person name="Goodstein D."/>
            <person name="Egesi C.N."/>
            <person name="Featherston J."/>
            <person name="Asfaw A."/>
            <person name="Simpson G.G."/>
            <person name="Dolezel J."/>
            <person name="Hendre P.S."/>
            <person name="Van Deynze A."/>
            <person name="Kumar P.L."/>
            <person name="Obidiegwu J.E."/>
            <person name="Bhattacharjee R."/>
            <person name="Rokhsar D.S."/>
        </authorList>
    </citation>
    <scope>NUCLEOTIDE SEQUENCE [LARGE SCALE GENOMIC DNA]</scope>
    <source>
        <strain evidence="2">cv. TDa95/00328</strain>
    </source>
</reference>
<comment type="caution">
    <text evidence="1">The sequence shown here is derived from an EMBL/GenBank/DDBJ whole genome shotgun (WGS) entry which is preliminary data.</text>
</comment>
<organism evidence="1 2">
    <name type="scientific">Dioscorea alata</name>
    <name type="common">Purple yam</name>
    <dbReference type="NCBI Taxonomy" id="55571"/>
    <lineage>
        <taxon>Eukaryota</taxon>
        <taxon>Viridiplantae</taxon>
        <taxon>Streptophyta</taxon>
        <taxon>Embryophyta</taxon>
        <taxon>Tracheophyta</taxon>
        <taxon>Spermatophyta</taxon>
        <taxon>Magnoliopsida</taxon>
        <taxon>Liliopsida</taxon>
        <taxon>Dioscoreales</taxon>
        <taxon>Dioscoreaceae</taxon>
        <taxon>Dioscorea</taxon>
    </lineage>
</organism>
<proteinExistence type="predicted"/>
<dbReference type="EMBL" id="CM037017">
    <property type="protein sequence ID" value="KAH7676824.1"/>
    <property type="molecule type" value="Genomic_DNA"/>
</dbReference>